<evidence type="ECO:0000313" key="2">
    <source>
        <dbReference type="Proteomes" id="UP001431693"/>
    </source>
</evidence>
<gene>
    <name evidence="1" type="ORF">QJ043_04435</name>
</gene>
<reference evidence="1" key="1">
    <citation type="submission" date="2023-05" db="EMBL/GenBank/DDBJ databases">
        <title>[olsenella] sp. nov., isolated from a pig farm feces dump.</title>
        <authorList>
            <person name="Chang Y.-H."/>
        </authorList>
    </citation>
    <scope>NUCLEOTIDE SEQUENCE</scope>
    <source>
        <strain evidence="1">YH-ols2217</strain>
    </source>
</reference>
<dbReference type="InterPro" id="IPR029033">
    <property type="entry name" value="His_PPase_superfam"/>
</dbReference>
<comment type="caution">
    <text evidence="1">The sequence shown here is derived from an EMBL/GenBank/DDBJ whole genome shotgun (WGS) entry which is preliminary data.</text>
</comment>
<proteinExistence type="predicted"/>
<dbReference type="PANTHER" id="PTHR48100:SF1">
    <property type="entry name" value="HISTIDINE PHOSPHATASE FAMILY PROTEIN-RELATED"/>
    <property type="match status" value="1"/>
</dbReference>
<dbReference type="InterPro" id="IPR013078">
    <property type="entry name" value="His_Pase_superF_clade-1"/>
</dbReference>
<name>A0ABT6ZKI7_9ACTN</name>
<dbReference type="EMBL" id="JASJEX010000002">
    <property type="protein sequence ID" value="MDJ1129324.1"/>
    <property type="molecule type" value="Genomic_DNA"/>
</dbReference>
<accession>A0ABT6ZKI7</accession>
<dbReference type="CDD" id="cd07067">
    <property type="entry name" value="HP_PGM_like"/>
    <property type="match status" value="1"/>
</dbReference>
<dbReference type="EC" id="3.1.3.-" evidence="1"/>
<dbReference type="InterPro" id="IPR050275">
    <property type="entry name" value="PGM_Phosphatase"/>
</dbReference>
<dbReference type="RefSeq" id="WP_283713599.1">
    <property type="nucleotide sequence ID" value="NZ_JASJEW010000005.1"/>
</dbReference>
<dbReference type="GO" id="GO:0016787">
    <property type="term" value="F:hydrolase activity"/>
    <property type="evidence" value="ECO:0007669"/>
    <property type="project" value="UniProtKB-KW"/>
</dbReference>
<evidence type="ECO:0000313" key="1">
    <source>
        <dbReference type="EMBL" id="MDJ1129324.1"/>
    </source>
</evidence>
<organism evidence="1 2">
    <name type="scientific">Kribbibacterium absianum</name>
    <dbReference type="NCBI Taxonomy" id="3044210"/>
    <lineage>
        <taxon>Bacteria</taxon>
        <taxon>Bacillati</taxon>
        <taxon>Actinomycetota</taxon>
        <taxon>Coriobacteriia</taxon>
        <taxon>Coriobacteriales</taxon>
        <taxon>Kribbibacteriaceae</taxon>
        <taxon>Kribbibacterium</taxon>
    </lineage>
</organism>
<dbReference type="SMART" id="SM00855">
    <property type="entry name" value="PGAM"/>
    <property type="match status" value="1"/>
</dbReference>
<sequence length="213" mass="23485">MAQILFMRHPETEGNVAHWYSGRRNVELSDRGAEQCARAIRALVAWQPDVIVSSPLVRCRSIAFGAAICLGLEPIIDDRLIEIDFGAIESMTSSEARAQGLVFPWPVDEDGVSHPVPGGESFEHIEARAQAFLDDVRWLDGRIACVAHGGMMRAIMAAAYGMDLSKFWDMSIDNVTSQIFLAQDGRLQLSAMGLTPEEVAARGLAWQAERRET</sequence>
<dbReference type="SUPFAM" id="SSF53254">
    <property type="entry name" value="Phosphoglycerate mutase-like"/>
    <property type="match status" value="1"/>
</dbReference>
<dbReference type="Proteomes" id="UP001431693">
    <property type="component" value="Unassembled WGS sequence"/>
</dbReference>
<dbReference type="PANTHER" id="PTHR48100">
    <property type="entry name" value="BROAD-SPECIFICITY PHOSPHATASE YOR283W-RELATED"/>
    <property type="match status" value="1"/>
</dbReference>
<dbReference type="Pfam" id="PF00300">
    <property type="entry name" value="His_Phos_1"/>
    <property type="match status" value="1"/>
</dbReference>
<keyword evidence="1" id="KW-0378">Hydrolase</keyword>
<dbReference type="Gene3D" id="3.40.50.1240">
    <property type="entry name" value="Phosphoglycerate mutase-like"/>
    <property type="match status" value="1"/>
</dbReference>
<protein>
    <submittedName>
        <fullName evidence="1">Histidine phosphatase family protein</fullName>
        <ecNumber evidence="1">3.1.3.-</ecNumber>
    </submittedName>
</protein>
<keyword evidence="2" id="KW-1185">Reference proteome</keyword>